<comment type="caution">
    <text evidence="2">The sequence shown here is derived from an EMBL/GenBank/DDBJ whole genome shotgun (WGS) entry which is preliminary data.</text>
</comment>
<reference evidence="2" key="1">
    <citation type="submission" date="2020-09" db="EMBL/GenBank/DDBJ databases">
        <title>A novel bacterium of genus Paenibacillus, isolated from South China Sea.</title>
        <authorList>
            <person name="Huang H."/>
            <person name="Mo K."/>
            <person name="Hu Y."/>
        </authorList>
    </citation>
    <scope>NUCLEOTIDE SEQUENCE</scope>
    <source>
        <strain evidence="2">IB182363</strain>
    </source>
</reference>
<dbReference type="RefSeq" id="WP_190927450.1">
    <property type="nucleotide sequence ID" value="NZ_JACXJA010000012.1"/>
</dbReference>
<accession>A0A927GZB6</accession>
<feature type="chain" id="PRO_5037549153" evidence="1">
    <location>
        <begin position="26"/>
        <end position="242"/>
    </location>
</feature>
<feature type="signal peptide" evidence="1">
    <location>
        <begin position="1"/>
        <end position="25"/>
    </location>
</feature>
<name>A0A927GZB6_9BACL</name>
<dbReference type="Proteomes" id="UP000639396">
    <property type="component" value="Unassembled WGS sequence"/>
</dbReference>
<gene>
    <name evidence="2" type="ORF">IDH45_10820</name>
</gene>
<sequence>MNPKKLLSLSFLVCLMVFLSTSVYAQQVDVPKALEQSERSKAFAYLNSEINKENEKRAGKIVLNQAKTETYSYTHEDGSVTSVNLNSITVRKQDEDKVRVNSDGTYSLLAPLTENTTDASLLAIEDVITYQNGSTSGNRSNLIYYAQTVYGKWEYQRNTTTGFGVTGSMKTPSHTAPVSVSCAPSCTAGTPAPFTLLVEPSKSAGHVGGNTQLTFLAGGGGTLSFITRIIMDVNGNYNILSS</sequence>
<dbReference type="AlphaFoldDB" id="A0A927GZB6"/>
<organism evidence="2 3">
    <name type="scientific">Paenibacillus oceani</name>
    <dbReference type="NCBI Taxonomy" id="2772510"/>
    <lineage>
        <taxon>Bacteria</taxon>
        <taxon>Bacillati</taxon>
        <taxon>Bacillota</taxon>
        <taxon>Bacilli</taxon>
        <taxon>Bacillales</taxon>
        <taxon>Paenibacillaceae</taxon>
        <taxon>Paenibacillus</taxon>
    </lineage>
</organism>
<protein>
    <submittedName>
        <fullName evidence="2">Uncharacterized protein</fullName>
    </submittedName>
</protein>
<evidence type="ECO:0000256" key="1">
    <source>
        <dbReference type="SAM" id="SignalP"/>
    </source>
</evidence>
<proteinExistence type="predicted"/>
<dbReference type="EMBL" id="JACXJA010000012">
    <property type="protein sequence ID" value="MBD2862475.1"/>
    <property type="molecule type" value="Genomic_DNA"/>
</dbReference>
<evidence type="ECO:0000313" key="3">
    <source>
        <dbReference type="Proteomes" id="UP000639396"/>
    </source>
</evidence>
<keyword evidence="1" id="KW-0732">Signal</keyword>
<evidence type="ECO:0000313" key="2">
    <source>
        <dbReference type="EMBL" id="MBD2862475.1"/>
    </source>
</evidence>
<keyword evidence="3" id="KW-1185">Reference proteome</keyword>